<proteinExistence type="predicted"/>
<accession>A0A5J5D427</accession>
<feature type="compositionally biased region" description="Polar residues" evidence="1">
    <location>
        <begin position="177"/>
        <end position="195"/>
    </location>
</feature>
<name>A0A5J5D427_9PERO</name>
<feature type="region of interest" description="Disordered" evidence="1">
    <location>
        <begin position="176"/>
        <end position="257"/>
    </location>
</feature>
<dbReference type="GO" id="GO:0010705">
    <property type="term" value="P:meiotic DNA double-strand break processing involved in reciprocal meiotic recombination"/>
    <property type="evidence" value="ECO:0007669"/>
    <property type="project" value="TreeGrafter"/>
</dbReference>
<dbReference type="GO" id="GO:0007129">
    <property type="term" value="P:homologous chromosome pairing at meiosis"/>
    <property type="evidence" value="ECO:0007669"/>
    <property type="project" value="TreeGrafter"/>
</dbReference>
<dbReference type="PANTHER" id="PTHR35449">
    <property type="entry name" value="PROTEIN SIX6OS1"/>
    <property type="match status" value="1"/>
</dbReference>
<dbReference type="InterPro" id="IPR031380">
    <property type="entry name" value="SIX6OS1"/>
</dbReference>
<dbReference type="EMBL" id="VOFY01000011">
    <property type="protein sequence ID" value="KAA8588229.1"/>
    <property type="molecule type" value="Genomic_DNA"/>
</dbReference>
<comment type="caution">
    <text evidence="2">The sequence shown here is derived from an EMBL/GenBank/DDBJ whole genome shotgun (WGS) entry which is preliminary data.</text>
</comment>
<dbReference type="GO" id="GO:0000801">
    <property type="term" value="C:central element"/>
    <property type="evidence" value="ECO:0007669"/>
    <property type="project" value="TreeGrafter"/>
</dbReference>
<feature type="region of interest" description="Disordered" evidence="1">
    <location>
        <begin position="317"/>
        <end position="384"/>
    </location>
</feature>
<dbReference type="PANTHER" id="PTHR35449:SF1">
    <property type="entry name" value="PROTEIN SIX6OS1"/>
    <property type="match status" value="1"/>
</dbReference>
<protein>
    <recommendedName>
        <fullName evidence="4">Protein SIX6OS1</fullName>
    </recommendedName>
</protein>
<dbReference type="GO" id="GO:0007283">
    <property type="term" value="P:spermatogenesis"/>
    <property type="evidence" value="ECO:0007669"/>
    <property type="project" value="TreeGrafter"/>
</dbReference>
<dbReference type="Pfam" id="PF15676">
    <property type="entry name" value="S6OS1"/>
    <property type="match status" value="1"/>
</dbReference>
<evidence type="ECO:0000313" key="2">
    <source>
        <dbReference type="EMBL" id="KAA8588229.1"/>
    </source>
</evidence>
<sequence length="472" mass="53850">MNDQHSLNVNTIDSLLFQFALQTRELSQKKNEINQQIKVCRADTAERRSYIETIHRDIKKLEEEIRVKQNTVIHNKANARSMKVTNSLLLQYEQTLKAELESRKASFNHDTEVYEERIASYRKTFQLHKEYYHQNTLAQKLLTLQAEKEEIEYRIKTCDEQITMKQKELYHLAGPAVNSSSNEELPDSVSGQQPKAESEKPQTEEENNFSIDISSLHLNQSKNRHRTSTGANTEEIHEENKVQHTTAFSPSPEIESSELWSCHPLDEQTQPDEMHTEEQETGQEDQVLCFYAYEQQPTVSVMEEAEEDEVGEKVVIDKEQAPSEEDNEEVTAFPLSSSQETNPQSSPAGMTAVPSTPSFPFNFSHASSPHQGTSHPKSPAFLFSLNSDPSTPGFSGFGFDVCSPQDEESSFNFTSSFFNEKKTTESKSATCPEFLFGQPEQIEDFQFAFTPKSPQATNKDTTREEFPFSFNF</sequence>
<keyword evidence="3" id="KW-1185">Reference proteome</keyword>
<dbReference type="Proteomes" id="UP000327493">
    <property type="component" value="Chromosome 11"/>
</dbReference>
<feature type="compositionally biased region" description="Polar residues" evidence="1">
    <location>
        <begin position="208"/>
        <end position="221"/>
    </location>
</feature>
<evidence type="ECO:0000256" key="1">
    <source>
        <dbReference type="SAM" id="MobiDB-lite"/>
    </source>
</evidence>
<dbReference type="GO" id="GO:0048477">
    <property type="term" value="P:oogenesis"/>
    <property type="evidence" value="ECO:0007669"/>
    <property type="project" value="TreeGrafter"/>
</dbReference>
<reference evidence="2 3" key="1">
    <citation type="submission" date="2019-08" db="EMBL/GenBank/DDBJ databases">
        <title>A chromosome-level genome assembly, high-density linkage maps, and genome scans reveal the genomic architecture of hybrid incompatibilities underlying speciation via character displacement in darters (Percidae: Etheostominae).</title>
        <authorList>
            <person name="Moran R.L."/>
            <person name="Catchen J.M."/>
            <person name="Fuller R.C."/>
        </authorList>
    </citation>
    <scope>NUCLEOTIDE SEQUENCE [LARGE SCALE GENOMIC DNA]</scope>
    <source>
        <strain evidence="2">EspeVRDwgs_2016</strain>
        <tissue evidence="2">Muscle</tissue>
    </source>
</reference>
<evidence type="ECO:0000313" key="3">
    <source>
        <dbReference type="Proteomes" id="UP000327493"/>
    </source>
</evidence>
<gene>
    <name evidence="2" type="ORF">FQN60_001423</name>
</gene>
<evidence type="ECO:0008006" key="4">
    <source>
        <dbReference type="Google" id="ProtNLM"/>
    </source>
</evidence>
<feature type="compositionally biased region" description="Polar residues" evidence="1">
    <location>
        <begin position="334"/>
        <end position="376"/>
    </location>
</feature>
<organism evidence="2 3">
    <name type="scientific">Etheostoma spectabile</name>
    <name type="common">orangethroat darter</name>
    <dbReference type="NCBI Taxonomy" id="54343"/>
    <lineage>
        <taxon>Eukaryota</taxon>
        <taxon>Metazoa</taxon>
        <taxon>Chordata</taxon>
        <taxon>Craniata</taxon>
        <taxon>Vertebrata</taxon>
        <taxon>Euteleostomi</taxon>
        <taxon>Actinopterygii</taxon>
        <taxon>Neopterygii</taxon>
        <taxon>Teleostei</taxon>
        <taxon>Neoteleostei</taxon>
        <taxon>Acanthomorphata</taxon>
        <taxon>Eupercaria</taxon>
        <taxon>Perciformes</taxon>
        <taxon>Percoidei</taxon>
        <taxon>Percidae</taxon>
        <taxon>Etheostomatinae</taxon>
        <taxon>Etheostoma</taxon>
    </lineage>
</organism>
<dbReference type="AlphaFoldDB" id="A0A5J5D427"/>